<keyword evidence="3" id="KW-0378">Hydrolase</keyword>
<reference evidence="3 4" key="1">
    <citation type="journal article" date="2018" name="Mol. Plant">
        <title>The genome of Artemisia annua provides insight into the evolution of Asteraceae family and artemisinin biosynthesis.</title>
        <authorList>
            <person name="Shen Q."/>
            <person name="Zhang L."/>
            <person name="Liao Z."/>
            <person name="Wang S."/>
            <person name="Yan T."/>
            <person name="Shi P."/>
            <person name="Liu M."/>
            <person name="Fu X."/>
            <person name="Pan Q."/>
            <person name="Wang Y."/>
            <person name="Lv Z."/>
            <person name="Lu X."/>
            <person name="Zhang F."/>
            <person name="Jiang W."/>
            <person name="Ma Y."/>
            <person name="Chen M."/>
            <person name="Hao X."/>
            <person name="Li L."/>
            <person name="Tang Y."/>
            <person name="Lv G."/>
            <person name="Zhou Y."/>
            <person name="Sun X."/>
            <person name="Brodelius P.E."/>
            <person name="Rose J.K.C."/>
            <person name="Tang K."/>
        </authorList>
    </citation>
    <scope>NUCLEOTIDE SEQUENCE [LARGE SCALE GENOMIC DNA]</scope>
    <source>
        <strain evidence="4">cv. Huhao1</strain>
        <tissue evidence="3">Leaf</tissue>
    </source>
</reference>
<dbReference type="Proteomes" id="UP000245207">
    <property type="component" value="Unassembled WGS sequence"/>
</dbReference>
<name>A0A2U1KPR6_ARTAN</name>
<feature type="compositionally biased region" description="Polar residues" evidence="1">
    <location>
        <begin position="296"/>
        <end position="310"/>
    </location>
</feature>
<feature type="compositionally biased region" description="Basic and acidic residues" evidence="1">
    <location>
        <begin position="587"/>
        <end position="602"/>
    </location>
</feature>
<dbReference type="EMBL" id="PKPP01015296">
    <property type="protein sequence ID" value="PWA38756.1"/>
    <property type="molecule type" value="Genomic_DNA"/>
</dbReference>
<evidence type="ECO:0000313" key="4">
    <source>
        <dbReference type="Proteomes" id="UP000245207"/>
    </source>
</evidence>
<feature type="region of interest" description="Disordered" evidence="1">
    <location>
        <begin position="556"/>
        <end position="602"/>
    </location>
</feature>
<dbReference type="AlphaFoldDB" id="A0A2U1KPR6"/>
<gene>
    <name evidence="3" type="ORF">CTI12_AA578450</name>
</gene>
<keyword evidence="3" id="KW-0347">Helicase</keyword>
<evidence type="ECO:0000256" key="2">
    <source>
        <dbReference type="SAM" id="SignalP"/>
    </source>
</evidence>
<feature type="region of interest" description="Disordered" evidence="1">
    <location>
        <begin position="290"/>
        <end position="383"/>
    </location>
</feature>
<keyword evidence="4" id="KW-1185">Reference proteome</keyword>
<keyword evidence="3" id="KW-0547">Nucleotide-binding</keyword>
<dbReference type="PANTHER" id="PTHR45786">
    <property type="entry name" value="DNA BINDING PROTEIN-LIKE"/>
    <property type="match status" value="1"/>
</dbReference>
<feature type="chain" id="PRO_5015769636" evidence="2">
    <location>
        <begin position="25"/>
        <end position="602"/>
    </location>
</feature>
<sequence length="602" mass="66977">MSLLFAIVNARSLLFANFYFYVLCDKTPISCCFELCDKKNKRCHNISAPLSDHQPSNNSQNPPSPFICDLQNLHLQNLLTHTQSLPSVDDAASEKVSMQDAISTEVAWRKRCLHNVAQDGDRQMQRVTRNVRQRTVSHGSQGDFVNENVANQSTPAYYATDNLHSSVESIVPAEAQTFQQPFIHHGPLLQSKIECRKRCSSNLTQNEAQHSEDVIRNVKRHVANQDCFMKYGIQNDSVGCTSEGSSAQGFGVLCNQDQQPTTTAHSSQRCRHCRTAANQRKGNNSISQHAAYMTPPSMSNEGNQFASSPRNGAHTDEHYERGSQTTPTQQNKQRDHTKSRGGSRNVRRRIYSGNLGSASGDGSGPSGSSATLQTNEGVSPSYEDLGDCNERCRHCGAAFWYGEHVQRDSQQDTLDPHIVEGLIHFLDTHNELVKVLRTARDLCAQADVPEFKLKLYNGEGARGYELPTSNTLAAIVFDSGPTSESDYDVIIQYKGEQPQRINKLHKSYMSLQFPLIFIYGQPGYMEQNTMADVQDMSQDKPLTTTGAIQETTITADHGSTRKSVKRALFQDEATGSKKQKTTMETSAPEKARTRSSEKKNQI</sequence>
<evidence type="ECO:0000256" key="1">
    <source>
        <dbReference type="SAM" id="MobiDB-lite"/>
    </source>
</evidence>
<keyword evidence="3" id="KW-0067">ATP-binding</keyword>
<feature type="compositionally biased region" description="Polar residues" evidence="1">
    <location>
        <begin position="322"/>
        <end position="331"/>
    </location>
</feature>
<comment type="caution">
    <text evidence="3">The sequence shown here is derived from an EMBL/GenBank/DDBJ whole genome shotgun (WGS) entry which is preliminary data.</text>
</comment>
<evidence type="ECO:0000313" key="3">
    <source>
        <dbReference type="EMBL" id="PWA38756.1"/>
    </source>
</evidence>
<protein>
    <submittedName>
        <fullName evidence="3">Helitron helicase-like domain-containing protein</fullName>
    </submittedName>
</protein>
<organism evidence="3 4">
    <name type="scientific">Artemisia annua</name>
    <name type="common">Sweet wormwood</name>
    <dbReference type="NCBI Taxonomy" id="35608"/>
    <lineage>
        <taxon>Eukaryota</taxon>
        <taxon>Viridiplantae</taxon>
        <taxon>Streptophyta</taxon>
        <taxon>Embryophyta</taxon>
        <taxon>Tracheophyta</taxon>
        <taxon>Spermatophyta</taxon>
        <taxon>Magnoliopsida</taxon>
        <taxon>eudicotyledons</taxon>
        <taxon>Gunneridae</taxon>
        <taxon>Pentapetalae</taxon>
        <taxon>asterids</taxon>
        <taxon>campanulids</taxon>
        <taxon>Asterales</taxon>
        <taxon>Asteraceae</taxon>
        <taxon>Asteroideae</taxon>
        <taxon>Anthemideae</taxon>
        <taxon>Artemisiinae</taxon>
        <taxon>Artemisia</taxon>
    </lineage>
</organism>
<proteinExistence type="predicted"/>
<dbReference type="GO" id="GO:0004386">
    <property type="term" value="F:helicase activity"/>
    <property type="evidence" value="ECO:0007669"/>
    <property type="project" value="UniProtKB-KW"/>
</dbReference>
<accession>A0A2U1KPR6</accession>
<dbReference type="PANTHER" id="PTHR45786:SF74">
    <property type="entry name" value="ATP-DEPENDENT DNA HELICASE"/>
    <property type="match status" value="1"/>
</dbReference>
<feature type="compositionally biased region" description="Basic residues" evidence="1">
    <location>
        <begin position="339"/>
        <end position="350"/>
    </location>
</feature>
<keyword evidence="2" id="KW-0732">Signal</keyword>
<feature type="signal peptide" evidence="2">
    <location>
        <begin position="1"/>
        <end position="24"/>
    </location>
</feature>